<dbReference type="GO" id="GO:0004519">
    <property type="term" value="F:endonuclease activity"/>
    <property type="evidence" value="ECO:0007669"/>
    <property type="project" value="InterPro"/>
</dbReference>
<dbReference type="NCBIfam" id="TIGR04416">
    <property type="entry name" value="group_II_RT_mat"/>
    <property type="match status" value="1"/>
</dbReference>
<dbReference type="InterPro" id="IPR000477">
    <property type="entry name" value="RT_dom"/>
</dbReference>
<reference evidence="3 4" key="1">
    <citation type="submission" date="2014-02" db="EMBL/GenBank/DDBJ databases">
        <authorList>
            <person name="Genoscope - CEA"/>
        </authorList>
    </citation>
    <scope>NUCLEOTIDE SEQUENCE [LARGE SCALE GENOMIC DNA]</scope>
    <source>
        <strain evidence="3 4">PCC 8005</strain>
    </source>
</reference>
<sequence length="602" mass="68742">MEMPKTIGNNTVVLEWQDVDWKSIERRVFRLQKRIHQAERRGDIKTVRGLQKLLLKSWSARMLAARRVTQDNQGKKTAGVDGVKSLSPKARMRLVGQLKLNSKAKPARRVWIPKPGRDEKRPLGIPTIYDRALQALVKMALEPQWEAKFEPNSYGFRPGRSCQDAIGAIFNAIRCKPKWVLDADIAKCFDRIDHGKLLDKLETIPAIRRQIRAWLKAGVIDSGQLFPTDEGTPQGGVISPLLANIALHGMEESIKELVEQLPGKGSRTNRRRAVSLIRYADDFVIIHENLGVIEKCRDHIQEWLKGMGLELKEEKTHITHTQECDNPGFDFLGFNIRQHKVGKYKTGKNTHNEPLGFKTIIKPSKKAVKSHYQKLKQIVDSHIVAPQEGLIRHLNPVIRGWSNYYSTAVSKQIFSQLDELLYWKLARWGKRRHSNKTGKWVARKYWRKIGSRNWAFATRTESNPMQLRSHAETPIIHHTKVKGEASPYDGNLKYWSTRMGKQPGIPTRVSKLLKKQKGKCAHCGLTFREEDVMEIDHIIPKSKGGKDTYKNLQLLHRHCHDVKTALDGSHGSHDKSQVIEEPDEVKVSSPVLETSRVGDYPA</sequence>
<dbReference type="Pfam" id="PF08388">
    <property type="entry name" value="GIIM"/>
    <property type="match status" value="1"/>
</dbReference>
<dbReference type="CDD" id="cd00085">
    <property type="entry name" value="HNHc"/>
    <property type="match status" value="1"/>
</dbReference>
<dbReference type="CDD" id="cd01651">
    <property type="entry name" value="RT_G2_intron"/>
    <property type="match status" value="1"/>
</dbReference>
<evidence type="ECO:0000313" key="4">
    <source>
        <dbReference type="Proteomes" id="UP000032946"/>
    </source>
</evidence>
<keyword evidence="4" id="KW-1185">Reference proteome</keyword>
<dbReference type="SUPFAM" id="SSF56672">
    <property type="entry name" value="DNA/RNA polymerases"/>
    <property type="match status" value="1"/>
</dbReference>
<name>A0A9P1KHN4_9CYAN</name>
<proteinExistence type="predicted"/>
<dbReference type="GO" id="GO:0003964">
    <property type="term" value="F:RNA-directed DNA polymerase activity"/>
    <property type="evidence" value="ECO:0007669"/>
    <property type="project" value="UniProtKB-KW"/>
</dbReference>
<dbReference type="PANTHER" id="PTHR34047:SF10">
    <property type="entry name" value="GROUP II INTRON-ASSOCIATED OPEN READING FRAME"/>
    <property type="match status" value="1"/>
</dbReference>
<dbReference type="SMART" id="SM00507">
    <property type="entry name" value="HNHc"/>
    <property type="match status" value="1"/>
</dbReference>
<dbReference type="Pfam" id="PF00078">
    <property type="entry name" value="RVT_1"/>
    <property type="match status" value="1"/>
</dbReference>
<dbReference type="InterPro" id="IPR051083">
    <property type="entry name" value="GrpII_Intron_Splice-Mob/Def"/>
</dbReference>
<dbReference type="AlphaFoldDB" id="A0A9P1KHN4"/>
<evidence type="ECO:0000313" key="3">
    <source>
        <dbReference type="EMBL" id="CDM95973.1"/>
    </source>
</evidence>
<keyword evidence="3" id="KW-0695">RNA-directed DNA polymerase</keyword>
<dbReference type="GO" id="GO:0008270">
    <property type="term" value="F:zinc ion binding"/>
    <property type="evidence" value="ECO:0007669"/>
    <property type="project" value="InterPro"/>
</dbReference>
<feature type="domain" description="Reverse transcriptase" evidence="2">
    <location>
        <begin position="93"/>
        <end position="336"/>
    </location>
</feature>
<dbReference type="Pfam" id="PF13655">
    <property type="entry name" value="RVT_N"/>
    <property type="match status" value="1"/>
</dbReference>
<dbReference type="InterPro" id="IPR030931">
    <property type="entry name" value="Group_II_RT_mat"/>
</dbReference>
<dbReference type="InterPro" id="IPR002711">
    <property type="entry name" value="HNH"/>
</dbReference>
<protein>
    <submittedName>
        <fullName evidence="3">RNA-directed DNA polymerase (Reverse transcriptase)</fullName>
    </submittedName>
</protein>
<accession>A0A9P1KHN4</accession>
<dbReference type="InterPro" id="IPR003615">
    <property type="entry name" value="HNH_nuc"/>
</dbReference>
<dbReference type="Gene3D" id="1.10.30.50">
    <property type="match status" value="1"/>
</dbReference>
<keyword evidence="3" id="KW-0808">Transferase</keyword>
<dbReference type="EMBL" id="FO818640">
    <property type="protein sequence ID" value="CDM95973.1"/>
    <property type="molecule type" value="Genomic_DNA"/>
</dbReference>
<dbReference type="Proteomes" id="UP000032946">
    <property type="component" value="Chromosome"/>
</dbReference>
<dbReference type="PROSITE" id="PS50878">
    <property type="entry name" value="RT_POL"/>
    <property type="match status" value="1"/>
</dbReference>
<feature type="region of interest" description="Disordered" evidence="1">
    <location>
        <begin position="565"/>
        <end position="602"/>
    </location>
</feature>
<dbReference type="InterPro" id="IPR043502">
    <property type="entry name" value="DNA/RNA_pol_sf"/>
</dbReference>
<keyword evidence="3" id="KW-0548">Nucleotidyltransferase</keyword>
<dbReference type="Pfam" id="PF01844">
    <property type="entry name" value="HNH"/>
    <property type="match status" value="1"/>
</dbReference>
<evidence type="ECO:0000259" key="2">
    <source>
        <dbReference type="PROSITE" id="PS50878"/>
    </source>
</evidence>
<dbReference type="PANTHER" id="PTHR34047">
    <property type="entry name" value="NUCLEAR INTRON MATURASE 1, MITOCHONDRIAL-RELATED"/>
    <property type="match status" value="1"/>
</dbReference>
<gene>
    <name evidence="3" type="ORF">ARTHRO_40379</name>
</gene>
<dbReference type="GO" id="GO:0003676">
    <property type="term" value="F:nucleic acid binding"/>
    <property type="evidence" value="ECO:0007669"/>
    <property type="project" value="InterPro"/>
</dbReference>
<dbReference type="InterPro" id="IPR025960">
    <property type="entry name" value="RVT_N"/>
</dbReference>
<dbReference type="InterPro" id="IPR013597">
    <property type="entry name" value="Mat_intron_G2"/>
</dbReference>
<organism evidence="3 4">
    <name type="scientific">Limnospira indica PCC 8005</name>
    <dbReference type="NCBI Taxonomy" id="376219"/>
    <lineage>
        <taxon>Bacteria</taxon>
        <taxon>Bacillati</taxon>
        <taxon>Cyanobacteriota</taxon>
        <taxon>Cyanophyceae</taxon>
        <taxon>Oscillatoriophycideae</taxon>
        <taxon>Oscillatoriales</taxon>
        <taxon>Sirenicapillariaceae</taxon>
        <taxon>Limnospira</taxon>
    </lineage>
</organism>
<evidence type="ECO:0000256" key="1">
    <source>
        <dbReference type="SAM" id="MobiDB-lite"/>
    </source>
</evidence>